<feature type="domain" description="N-acetyltransferase" evidence="3">
    <location>
        <begin position="22"/>
        <end position="183"/>
    </location>
</feature>
<dbReference type="PANTHER" id="PTHR43877">
    <property type="entry name" value="AMINOALKYLPHOSPHONATE N-ACETYLTRANSFERASE-RELATED-RELATED"/>
    <property type="match status" value="1"/>
</dbReference>
<dbReference type="EMBL" id="JACXWY010000016">
    <property type="protein sequence ID" value="MBD3848205.1"/>
    <property type="molecule type" value="Genomic_DNA"/>
</dbReference>
<evidence type="ECO:0000256" key="1">
    <source>
        <dbReference type="ARBA" id="ARBA00022679"/>
    </source>
</evidence>
<dbReference type="PROSITE" id="PS51186">
    <property type="entry name" value="GNAT"/>
    <property type="match status" value="1"/>
</dbReference>
<keyword evidence="2" id="KW-0012">Acyltransferase</keyword>
<name>A0A927ECH8_9HYPH</name>
<dbReference type="SUPFAM" id="SSF55729">
    <property type="entry name" value="Acyl-CoA N-acyltransferases (Nat)"/>
    <property type="match status" value="1"/>
</dbReference>
<protein>
    <submittedName>
        <fullName evidence="4">GNAT family N-acetyltransferase</fullName>
    </submittedName>
</protein>
<dbReference type="CDD" id="cd04301">
    <property type="entry name" value="NAT_SF"/>
    <property type="match status" value="1"/>
</dbReference>
<dbReference type="GO" id="GO:0016747">
    <property type="term" value="F:acyltransferase activity, transferring groups other than amino-acyl groups"/>
    <property type="evidence" value="ECO:0007669"/>
    <property type="project" value="InterPro"/>
</dbReference>
<keyword evidence="1" id="KW-0808">Transferase</keyword>
<dbReference type="Gene3D" id="3.40.630.30">
    <property type="match status" value="1"/>
</dbReference>
<dbReference type="Proteomes" id="UP000619295">
    <property type="component" value="Unassembled WGS sequence"/>
</dbReference>
<reference evidence="4" key="1">
    <citation type="submission" date="2020-09" db="EMBL/GenBank/DDBJ databases">
        <title>Bosea spartocytisi sp. nov. a root nodule endophyte of Spartocytisus supranubius in the high mountain ecosystem fo the Teide National Park (Canary Islands, Spain).</title>
        <authorList>
            <person name="Pulido-Suarez L."/>
            <person name="Peix A."/>
            <person name="Igual J.M."/>
            <person name="Socas-Perez N."/>
            <person name="Velazquez E."/>
            <person name="Flores-Felix J.D."/>
            <person name="Leon-Barrios M."/>
        </authorList>
    </citation>
    <scope>NUCLEOTIDE SEQUENCE</scope>
    <source>
        <strain evidence="4">SSUT16</strain>
    </source>
</reference>
<dbReference type="InterPro" id="IPR000182">
    <property type="entry name" value="GNAT_dom"/>
</dbReference>
<dbReference type="InterPro" id="IPR016181">
    <property type="entry name" value="Acyl_CoA_acyltransferase"/>
</dbReference>
<proteinExistence type="predicted"/>
<dbReference type="Pfam" id="PF00583">
    <property type="entry name" value="Acetyltransf_1"/>
    <property type="match status" value="1"/>
</dbReference>
<dbReference type="AlphaFoldDB" id="A0A927ECH8"/>
<accession>A0A927ECH8</accession>
<evidence type="ECO:0000313" key="5">
    <source>
        <dbReference type="Proteomes" id="UP000619295"/>
    </source>
</evidence>
<evidence type="ECO:0000259" key="3">
    <source>
        <dbReference type="PROSITE" id="PS51186"/>
    </source>
</evidence>
<evidence type="ECO:0000313" key="4">
    <source>
        <dbReference type="EMBL" id="MBD3848205.1"/>
    </source>
</evidence>
<keyword evidence="5" id="KW-1185">Reference proteome</keyword>
<dbReference type="InterPro" id="IPR050832">
    <property type="entry name" value="Bact_Acetyltransf"/>
</dbReference>
<gene>
    <name evidence="4" type="ORF">IED13_21110</name>
</gene>
<dbReference type="PANTHER" id="PTHR43877:SF2">
    <property type="entry name" value="AMINOALKYLPHOSPHONATE N-ACETYLTRANSFERASE-RELATED"/>
    <property type="match status" value="1"/>
</dbReference>
<dbReference type="RefSeq" id="WP_191125362.1">
    <property type="nucleotide sequence ID" value="NZ_JACXWY010000016.1"/>
</dbReference>
<sequence length="183" mass="20629">MTDVPLGLRLTRPLEEAADRRAEARRFCLDVIKAFYGFDYRQDWHADLDSLVADDEACWFSAANRGVFWVLRDDWDRIVATAALYTLDRKPGLAKAFANRYPDAGEIPQLARVYVAAERRGQGIGGWLSDLAEAEAVRLGFRTLYLHASAETPATLAFWRSRGFAEFANGDGTAHFDKRLPWG</sequence>
<evidence type="ECO:0000256" key="2">
    <source>
        <dbReference type="ARBA" id="ARBA00023315"/>
    </source>
</evidence>
<comment type="caution">
    <text evidence="4">The sequence shown here is derived from an EMBL/GenBank/DDBJ whole genome shotgun (WGS) entry which is preliminary data.</text>
</comment>
<organism evidence="4 5">
    <name type="scientific">Bosea spartocytisi</name>
    <dbReference type="NCBI Taxonomy" id="2773451"/>
    <lineage>
        <taxon>Bacteria</taxon>
        <taxon>Pseudomonadati</taxon>
        <taxon>Pseudomonadota</taxon>
        <taxon>Alphaproteobacteria</taxon>
        <taxon>Hyphomicrobiales</taxon>
        <taxon>Boseaceae</taxon>
        <taxon>Bosea</taxon>
    </lineage>
</organism>